<feature type="domain" description="LYC1 C-terminal" evidence="2">
    <location>
        <begin position="171"/>
        <end position="380"/>
    </location>
</feature>
<dbReference type="GO" id="GO:0016747">
    <property type="term" value="F:acyltransferase activity, transferring groups other than amino-acyl groups"/>
    <property type="evidence" value="ECO:0007669"/>
    <property type="project" value="InterPro"/>
</dbReference>
<sequence>MANTELGSDLVLQPATPDQVLVTWQRHRVEWGKGLTPEQYLDRERLLATREFTSANLTVYVLVPRADPTTLEPLAHCDVFRRPGVRIAAGSTVTVTEGDVYSIASVFCPPSTRGQGYASTMMTQLYQILRAKPGCIGSNLYSDVGPTFYARKGWQTYASRTIVVPVAADGPAVAASIERLDRAAALALSEADCQRFKQALFAMAARLEPASATALPASYFAIFPTASSYDWHWARATFLAAIYNQVPPTTFGIRLSTPKPVNATALTTTDSYVLWFHDMVKEELIALRTHVAHRADSPALVAAMLAEARRYGFKRITFWQLHEPALSPFRDHVLTVDQLDPRWGAHVVEREDSLPGLADFGAQEAEAPCEWLCDDRYAWV</sequence>
<evidence type="ECO:0008006" key="5">
    <source>
        <dbReference type="Google" id="ProtNLM"/>
    </source>
</evidence>
<keyword evidence="4" id="KW-1185">Reference proteome</keyword>
<dbReference type="InterPro" id="IPR000182">
    <property type="entry name" value="GNAT_dom"/>
</dbReference>
<name>A0A9W8DYP4_9FUNG</name>
<evidence type="ECO:0000259" key="1">
    <source>
        <dbReference type="Pfam" id="PF00583"/>
    </source>
</evidence>
<dbReference type="InterPro" id="IPR055100">
    <property type="entry name" value="GNAT_LYC1-like"/>
</dbReference>
<dbReference type="InterPro" id="IPR053013">
    <property type="entry name" value="LAT"/>
</dbReference>
<evidence type="ECO:0000313" key="3">
    <source>
        <dbReference type="EMBL" id="KAJ1929629.1"/>
    </source>
</evidence>
<comment type="caution">
    <text evidence="3">The sequence shown here is derived from an EMBL/GenBank/DDBJ whole genome shotgun (WGS) entry which is preliminary data.</text>
</comment>
<feature type="domain" description="N-acetyltransferase" evidence="1">
    <location>
        <begin position="84"/>
        <end position="135"/>
    </location>
</feature>
<reference evidence="3" key="1">
    <citation type="submission" date="2022-07" db="EMBL/GenBank/DDBJ databases">
        <title>Phylogenomic reconstructions and comparative analyses of Kickxellomycotina fungi.</title>
        <authorList>
            <person name="Reynolds N.K."/>
            <person name="Stajich J.E."/>
            <person name="Barry K."/>
            <person name="Grigoriev I.V."/>
            <person name="Crous P."/>
            <person name="Smith M.E."/>
        </authorList>
    </citation>
    <scope>NUCLEOTIDE SEQUENCE</scope>
    <source>
        <strain evidence="3">RSA 861</strain>
    </source>
</reference>
<dbReference type="SUPFAM" id="SSF55729">
    <property type="entry name" value="Acyl-CoA N-acyltransferases (Nat)"/>
    <property type="match status" value="1"/>
</dbReference>
<dbReference type="Proteomes" id="UP001150569">
    <property type="component" value="Unassembled WGS sequence"/>
</dbReference>
<evidence type="ECO:0000313" key="4">
    <source>
        <dbReference type="Proteomes" id="UP001150569"/>
    </source>
</evidence>
<dbReference type="Pfam" id="PF00583">
    <property type="entry name" value="Acetyltransf_1"/>
    <property type="match status" value="1"/>
</dbReference>
<dbReference type="OrthoDB" id="2020070at2759"/>
<dbReference type="InterPro" id="IPR016181">
    <property type="entry name" value="Acyl_CoA_acyltransferase"/>
</dbReference>
<dbReference type="Gene3D" id="3.40.630.30">
    <property type="match status" value="1"/>
</dbReference>
<gene>
    <name evidence="3" type="ORF">IWQ60_001006</name>
</gene>
<protein>
    <recommendedName>
        <fullName evidence="5">N-acetyltransferase domain-containing protein</fullName>
    </recommendedName>
</protein>
<dbReference type="EMBL" id="JANBPT010000029">
    <property type="protein sequence ID" value="KAJ1929629.1"/>
    <property type="molecule type" value="Genomic_DNA"/>
</dbReference>
<accession>A0A9W8DYP4</accession>
<evidence type="ECO:0000259" key="2">
    <source>
        <dbReference type="Pfam" id="PF22998"/>
    </source>
</evidence>
<dbReference type="PANTHER" id="PTHR34815">
    <property type="entry name" value="LYSINE ACETYLTRANSFERASE"/>
    <property type="match status" value="1"/>
</dbReference>
<dbReference type="AlphaFoldDB" id="A0A9W8DYP4"/>
<proteinExistence type="predicted"/>
<dbReference type="Pfam" id="PF22998">
    <property type="entry name" value="GNAT_LYC1-like"/>
    <property type="match status" value="1"/>
</dbReference>
<dbReference type="PANTHER" id="PTHR34815:SF2">
    <property type="entry name" value="N-ACETYLTRANSFERASE DOMAIN-CONTAINING PROTEIN"/>
    <property type="match status" value="1"/>
</dbReference>
<organism evidence="3 4">
    <name type="scientific">Tieghemiomyces parasiticus</name>
    <dbReference type="NCBI Taxonomy" id="78921"/>
    <lineage>
        <taxon>Eukaryota</taxon>
        <taxon>Fungi</taxon>
        <taxon>Fungi incertae sedis</taxon>
        <taxon>Zoopagomycota</taxon>
        <taxon>Kickxellomycotina</taxon>
        <taxon>Dimargaritomycetes</taxon>
        <taxon>Dimargaritales</taxon>
        <taxon>Dimargaritaceae</taxon>
        <taxon>Tieghemiomyces</taxon>
    </lineage>
</organism>